<accession>A0A6C0KYB1</accession>
<dbReference type="PANTHER" id="PTHR20208">
    <property type="entry name" value="STRUCTURE-SPECIFIC ENDONUCLEASE SUBUNIT SLX1"/>
    <property type="match status" value="1"/>
</dbReference>
<dbReference type="AlphaFoldDB" id="A0A6C0KYB1"/>
<dbReference type="PANTHER" id="PTHR20208:SF13">
    <property type="entry name" value="STRUCTURE-SPECIFIC ENDONUCLEASE SUBUNIT SLX1"/>
    <property type="match status" value="1"/>
</dbReference>
<feature type="domain" description="GIY-YIG" evidence="1">
    <location>
        <begin position="1"/>
        <end position="83"/>
    </location>
</feature>
<dbReference type="InterPro" id="IPR050381">
    <property type="entry name" value="SLX1_endonuclease"/>
</dbReference>
<protein>
    <recommendedName>
        <fullName evidence="1">GIY-YIG domain-containing protein</fullName>
    </recommendedName>
</protein>
<evidence type="ECO:0000313" key="2">
    <source>
        <dbReference type="EMBL" id="QHU22116.1"/>
    </source>
</evidence>
<dbReference type="Pfam" id="PF01541">
    <property type="entry name" value="GIY-YIG"/>
    <property type="match status" value="1"/>
</dbReference>
<reference evidence="2" key="1">
    <citation type="journal article" date="2020" name="Nature">
        <title>Giant virus diversity and host interactions through global metagenomics.</title>
        <authorList>
            <person name="Schulz F."/>
            <person name="Roux S."/>
            <person name="Paez-Espino D."/>
            <person name="Jungbluth S."/>
            <person name="Walsh D.A."/>
            <person name="Denef V.J."/>
            <person name="McMahon K.D."/>
            <person name="Konstantinidis K.T."/>
            <person name="Eloe-Fadrosh E.A."/>
            <person name="Kyrpides N.C."/>
            <person name="Woyke T."/>
        </authorList>
    </citation>
    <scope>NUCLEOTIDE SEQUENCE</scope>
    <source>
        <strain evidence="2">GVMAG-S-3300013286-35</strain>
    </source>
</reference>
<sequence length="142" mass="15937">MSVCYCLVRSDSGATYIGATVDMEHRLRQHNGELAGGAHYTSAALPSGKTWLLACTVGPFPTWQAALQFEWKWKNVSRKRPEGPLGRRIRAAIMILNMDRPTSKAELFETYAPLTVYIFKKTAETDWLLNEPMRFAVAESVA</sequence>
<proteinExistence type="predicted"/>
<dbReference type="InterPro" id="IPR035901">
    <property type="entry name" value="GIY-YIG_endonuc_sf"/>
</dbReference>
<evidence type="ECO:0000259" key="1">
    <source>
        <dbReference type="PROSITE" id="PS50164"/>
    </source>
</evidence>
<name>A0A6C0KYB1_9ZZZZ</name>
<organism evidence="2">
    <name type="scientific">viral metagenome</name>
    <dbReference type="NCBI Taxonomy" id="1070528"/>
    <lineage>
        <taxon>unclassified sequences</taxon>
        <taxon>metagenomes</taxon>
        <taxon>organismal metagenomes</taxon>
    </lineage>
</organism>
<dbReference type="PROSITE" id="PS50164">
    <property type="entry name" value="GIY_YIG"/>
    <property type="match status" value="1"/>
</dbReference>
<dbReference type="SUPFAM" id="SSF82771">
    <property type="entry name" value="GIY-YIG endonuclease"/>
    <property type="match status" value="1"/>
</dbReference>
<dbReference type="InterPro" id="IPR000305">
    <property type="entry name" value="GIY-YIG_endonuc"/>
</dbReference>
<dbReference type="EMBL" id="MN740996">
    <property type="protein sequence ID" value="QHU22116.1"/>
    <property type="molecule type" value="Genomic_DNA"/>
</dbReference>
<dbReference type="Gene3D" id="3.40.1440.10">
    <property type="entry name" value="GIY-YIG endonuclease"/>
    <property type="match status" value="1"/>
</dbReference>